<keyword evidence="4" id="KW-1185">Reference proteome</keyword>
<keyword evidence="1" id="KW-0175">Coiled coil</keyword>
<dbReference type="PANTHER" id="PTHR40130">
    <property type="entry name" value="EXPRESSED PROTEIN"/>
    <property type="match status" value="1"/>
</dbReference>
<feature type="compositionally biased region" description="Acidic residues" evidence="2">
    <location>
        <begin position="415"/>
        <end position="425"/>
    </location>
</feature>
<evidence type="ECO:0008006" key="5">
    <source>
        <dbReference type="Google" id="ProtNLM"/>
    </source>
</evidence>
<feature type="region of interest" description="Disordered" evidence="2">
    <location>
        <begin position="184"/>
        <end position="206"/>
    </location>
</feature>
<proteinExistence type="predicted"/>
<evidence type="ECO:0000313" key="4">
    <source>
        <dbReference type="Proteomes" id="UP000054217"/>
    </source>
</evidence>
<dbReference type="OrthoDB" id="3197614at2759"/>
<dbReference type="EMBL" id="KN831946">
    <property type="protein sequence ID" value="KIO13288.1"/>
    <property type="molecule type" value="Genomic_DNA"/>
</dbReference>
<reference evidence="3 4" key="1">
    <citation type="submission" date="2014-04" db="EMBL/GenBank/DDBJ databases">
        <authorList>
            <consortium name="DOE Joint Genome Institute"/>
            <person name="Kuo A."/>
            <person name="Kohler A."/>
            <person name="Costa M.D."/>
            <person name="Nagy L.G."/>
            <person name="Floudas D."/>
            <person name="Copeland A."/>
            <person name="Barry K.W."/>
            <person name="Cichocki N."/>
            <person name="Veneault-Fourrey C."/>
            <person name="LaButti K."/>
            <person name="Lindquist E.A."/>
            <person name="Lipzen A."/>
            <person name="Lundell T."/>
            <person name="Morin E."/>
            <person name="Murat C."/>
            <person name="Sun H."/>
            <person name="Tunlid A."/>
            <person name="Henrissat B."/>
            <person name="Grigoriev I.V."/>
            <person name="Hibbett D.S."/>
            <person name="Martin F."/>
            <person name="Nordberg H.P."/>
            <person name="Cantor M.N."/>
            <person name="Hua S.X."/>
        </authorList>
    </citation>
    <scope>NUCLEOTIDE SEQUENCE [LARGE SCALE GENOMIC DNA]</scope>
    <source>
        <strain evidence="3 4">Marx 270</strain>
    </source>
</reference>
<accession>A0A0C3JVZ7</accession>
<reference evidence="4" key="2">
    <citation type="submission" date="2015-01" db="EMBL/GenBank/DDBJ databases">
        <title>Evolutionary Origins and Diversification of the Mycorrhizal Mutualists.</title>
        <authorList>
            <consortium name="DOE Joint Genome Institute"/>
            <consortium name="Mycorrhizal Genomics Consortium"/>
            <person name="Kohler A."/>
            <person name="Kuo A."/>
            <person name="Nagy L.G."/>
            <person name="Floudas D."/>
            <person name="Copeland A."/>
            <person name="Barry K.W."/>
            <person name="Cichocki N."/>
            <person name="Veneault-Fourrey C."/>
            <person name="LaButti K."/>
            <person name="Lindquist E.A."/>
            <person name="Lipzen A."/>
            <person name="Lundell T."/>
            <person name="Morin E."/>
            <person name="Murat C."/>
            <person name="Riley R."/>
            <person name="Ohm R."/>
            <person name="Sun H."/>
            <person name="Tunlid A."/>
            <person name="Henrissat B."/>
            <person name="Grigoriev I.V."/>
            <person name="Hibbett D.S."/>
            <person name="Martin F."/>
        </authorList>
    </citation>
    <scope>NUCLEOTIDE SEQUENCE [LARGE SCALE GENOMIC DNA]</scope>
    <source>
        <strain evidence="4">Marx 270</strain>
    </source>
</reference>
<dbReference type="InParanoid" id="A0A0C3JVZ7"/>
<protein>
    <recommendedName>
        <fullName evidence="5">MIT domain-containing protein</fullName>
    </recommendedName>
</protein>
<dbReference type="AlphaFoldDB" id="A0A0C3JVZ7"/>
<dbReference type="Proteomes" id="UP000054217">
    <property type="component" value="Unassembled WGS sequence"/>
</dbReference>
<organism evidence="3 4">
    <name type="scientific">Pisolithus tinctorius Marx 270</name>
    <dbReference type="NCBI Taxonomy" id="870435"/>
    <lineage>
        <taxon>Eukaryota</taxon>
        <taxon>Fungi</taxon>
        <taxon>Dikarya</taxon>
        <taxon>Basidiomycota</taxon>
        <taxon>Agaricomycotina</taxon>
        <taxon>Agaricomycetes</taxon>
        <taxon>Agaricomycetidae</taxon>
        <taxon>Boletales</taxon>
        <taxon>Sclerodermatineae</taxon>
        <taxon>Pisolithaceae</taxon>
        <taxon>Pisolithus</taxon>
    </lineage>
</organism>
<evidence type="ECO:0000256" key="1">
    <source>
        <dbReference type="SAM" id="Coils"/>
    </source>
</evidence>
<gene>
    <name evidence="3" type="ORF">M404DRAFT_18784</name>
</gene>
<feature type="coiled-coil region" evidence="1">
    <location>
        <begin position="258"/>
        <end position="292"/>
    </location>
</feature>
<dbReference type="PANTHER" id="PTHR40130:SF1">
    <property type="entry name" value="SPINDLE POLE BODY-ASSOCIATED PROTEIN CUT12 DOMAIN-CONTAINING PROTEIN"/>
    <property type="match status" value="1"/>
</dbReference>
<feature type="compositionally biased region" description="Basic and acidic residues" evidence="2">
    <location>
        <begin position="191"/>
        <end position="206"/>
    </location>
</feature>
<dbReference type="Gene3D" id="1.20.58.80">
    <property type="entry name" value="Phosphotransferase system, lactose/cellobiose-type IIA subunit"/>
    <property type="match status" value="1"/>
</dbReference>
<dbReference type="STRING" id="870435.A0A0C3JVZ7"/>
<evidence type="ECO:0000313" key="3">
    <source>
        <dbReference type="EMBL" id="KIO13288.1"/>
    </source>
</evidence>
<dbReference type="SUPFAM" id="SSF140361">
    <property type="entry name" value="MIT domain-like"/>
    <property type="match status" value="1"/>
</dbReference>
<dbReference type="HOGENOM" id="CLU_047455_0_0_1"/>
<name>A0A0C3JVZ7_PISTI</name>
<evidence type="ECO:0000256" key="2">
    <source>
        <dbReference type="SAM" id="MobiDB-lite"/>
    </source>
</evidence>
<feature type="region of interest" description="Disordered" evidence="2">
    <location>
        <begin position="394"/>
        <end position="432"/>
    </location>
</feature>
<sequence>MLSVESPLHIAHQHAASAEDYRNEGLLVKAAEEHFSAAKAFMECEEKSNDSNTKRTLYLLYSEHVKAGKELERRITKLRDEGKDPTLPQKVLPRNVPAYSGHAVGGPSTILRPSYIHQNPNNDSSASVRLTDSHNNVDESFMVLGQRSDPGDAFNNFWNIMEGMLDNLSQPVAFATAPLATEVGMPSKQGSRRDYGSSSDTDREEPFVTKFSRRLGLASASKSKDILIEETEEEVLVDEGNDLSESFYLVPPEPEQSFPALKKENAALKREVDEMQKRLAAAERMLQMRKEQDQQLRDSIVLARQQAQRAMGASLVLQRTGGQSSPVDFSALNINLPPVPAPVTALNAGRDREAQHVRRIRELEEELRNLRVDNDKQKIMIARFRERWEKLKESAKRKKDAKIAEGARTGISERIEEEPDAERELDDGGRRH</sequence>